<dbReference type="Proteomes" id="UP000799302">
    <property type="component" value="Unassembled WGS sequence"/>
</dbReference>
<proteinExistence type="predicted"/>
<name>A0A6A6UK50_9PEZI</name>
<reference evidence="1" key="1">
    <citation type="journal article" date="2020" name="Stud. Mycol.">
        <title>101 Dothideomycetes genomes: a test case for predicting lifestyles and emergence of pathogens.</title>
        <authorList>
            <person name="Haridas S."/>
            <person name="Albert R."/>
            <person name="Binder M."/>
            <person name="Bloem J."/>
            <person name="Labutti K."/>
            <person name="Salamov A."/>
            <person name="Andreopoulos B."/>
            <person name="Baker S."/>
            <person name="Barry K."/>
            <person name="Bills G."/>
            <person name="Bluhm B."/>
            <person name="Cannon C."/>
            <person name="Castanera R."/>
            <person name="Culley D."/>
            <person name="Daum C."/>
            <person name="Ezra D."/>
            <person name="Gonzalez J."/>
            <person name="Henrissat B."/>
            <person name="Kuo A."/>
            <person name="Liang C."/>
            <person name="Lipzen A."/>
            <person name="Lutzoni F."/>
            <person name="Magnuson J."/>
            <person name="Mondo S."/>
            <person name="Nolan M."/>
            <person name="Ohm R."/>
            <person name="Pangilinan J."/>
            <person name="Park H.-J."/>
            <person name="Ramirez L."/>
            <person name="Alfaro M."/>
            <person name="Sun H."/>
            <person name="Tritt A."/>
            <person name="Yoshinaga Y."/>
            <person name="Zwiers L.-H."/>
            <person name="Turgeon B."/>
            <person name="Goodwin S."/>
            <person name="Spatafora J."/>
            <person name="Crous P."/>
            <person name="Grigoriev I."/>
        </authorList>
    </citation>
    <scope>NUCLEOTIDE SEQUENCE</scope>
    <source>
        <strain evidence="1">CBS 115976</strain>
    </source>
</reference>
<evidence type="ECO:0000313" key="1">
    <source>
        <dbReference type="EMBL" id="KAF2672096.1"/>
    </source>
</evidence>
<gene>
    <name evidence="1" type="ORF">BT63DRAFT_411404</name>
</gene>
<protein>
    <submittedName>
        <fullName evidence="1">Uncharacterized protein</fullName>
    </submittedName>
</protein>
<dbReference type="EMBL" id="MU004232">
    <property type="protein sequence ID" value="KAF2672096.1"/>
    <property type="molecule type" value="Genomic_DNA"/>
</dbReference>
<accession>A0A6A6UK50</accession>
<dbReference type="AlphaFoldDB" id="A0A6A6UK50"/>
<keyword evidence="2" id="KW-1185">Reference proteome</keyword>
<sequence length="301" mass="34095">MGQDQRQEMQAWAERQSKDLLNTLISSTPENRRAVAKLESHCATFNSIDRDITAALDGLFRVHSGLPSVDVAFQRMSQLTADFFRTTASTDLRSFQASEITGSEYLRRSKELYELQLSASVHRILGTLDFPRSSLLPLNLAHELHCLAKEITSKREAYSGQHQDAYDEMILTFVAVSEQTEEFETTWAAALEELQTMYWCLCREMGKSIPTAVRSELPSIHAHESLLAFQARFIAMDGRLKLHGEDLLEAMDGVLRLDGRVKDALGKLHRDFSLLAIVFGRFNVWKCCAWFNRSTNDVTLG</sequence>
<organism evidence="1 2">
    <name type="scientific">Microthyrium microscopicum</name>
    <dbReference type="NCBI Taxonomy" id="703497"/>
    <lineage>
        <taxon>Eukaryota</taxon>
        <taxon>Fungi</taxon>
        <taxon>Dikarya</taxon>
        <taxon>Ascomycota</taxon>
        <taxon>Pezizomycotina</taxon>
        <taxon>Dothideomycetes</taxon>
        <taxon>Dothideomycetes incertae sedis</taxon>
        <taxon>Microthyriales</taxon>
        <taxon>Microthyriaceae</taxon>
        <taxon>Microthyrium</taxon>
    </lineage>
</organism>
<evidence type="ECO:0000313" key="2">
    <source>
        <dbReference type="Proteomes" id="UP000799302"/>
    </source>
</evidence>